<evidence type="ECO:0000256" key="2">
    <source>
        <dbReference type="ARBA" id="ARBA00022598"/>
    </source>
</evidence>
<dbReference type="EMBL" id="KF160264">
    <property type="protein sequence ID" value="AGU68038.1"/>
    <property type="molecule type" value="Genomic_DNA"/>
</dbReference>
<dbReference type="InterPro" id="IPR025110">
    <property type="entry name" value="AMP-bd_C"/>
</dbReference>
<accession>T1YTF7</accession>
<dbReference type="Gene3D" id="3.30.300.30">
    <property type="match status" value="1"/>
</dbReference>
<protein>
    <submittedName>
        <fullName evidence="5">4-coumarate--CoA ligase</fullName>
        <ecNumber evidence="5">6.2.1.12</ecNumber>
    </submittedName>
</protein>
<dbReference type="PANTHER" id="PTHR24096">
    <property type="entry name" value="LONG-CHAIN-FATTY-ACID--COA LIGASE"/>
    <property type="match status" value="1"/>
</dbReference>
<dbReference type="InterPro" id="IPR000873">
    <property type="entry name" value="AMP-dep_synth/lig_dom"/>
</dbReference>
<dbReference type="GO" id="GO:0016207">
    <property type="term" value="F:4-coumarate-CoA ligase activity"/>
    <property type="evidence" value="ECO:0007669"/>
    <property type="project" value="UniProtKB-EC"/>
</dbReference>
<dbReference type="PANTHER" id="PTHR24096:SF149">
    <property type="entry name" value="AMP-BINDING DOMAIN-CONTAINING PROTEIN-RELATED"/>
    <property type="match status" value="1"/>
</dbReference>
<evidence type="ECO:0000256" key="1">
    <source>
        <dbReference type="ARBA" id="ARBA00006432"/>
    </source>
</evidence>
<dbReference type="InterPro" id="IPR020845">
    <property type="entry name" value="AMP-binding_CS"/>
</dbReference>
<feature type="domain" description="AMP-dependent synthetase/ligase" evidence="3">
    <location>
        <begin position="90"/>
        <end position="462"/>
    </location>
</feature>
<reference evidence="5" key="1">
    <citation type="journal article" date="2013" name="PLoS ONE">
        <title>Biosynthesis of vitamins and cofactors in bacterium-harbouring trypanosomatids depends on the symbiotic association as revealed by genomic analyses.</title>
        <authorList>
            <person name="Klein C.C."/>
            <person name="Alves J.M."/>
            <person name="Serrano M.G."/>
            <person name="Buck G.A."/>
            <person name="Vasconcelos A.T."/>
            <person name="Sagot M.F."/>
            <person name="Teixeira M.M."/>
            <person name="Camargo E.P."/>
            <person name="Motta M.C."/>
        </authorList>
    </citation>
    <scope>NUCLEOTIDE SEQUENCE</scope>
    <source>
        <strain evidence="5">TCC219</strain>
    </source>
</reference>
<organism evidence="5">
    <name type="scientific">Strigomonas galati</name>
    <dbReference type="NCBI Taxonomy" id="1003336"/>
    <lineage>
        <taxon>Eukaryota</taxon>
        <taxon>Discoba</taxon>
        <taxon>Euglenozoa</taxon>
        <taxon>Kinetoplastea</taxon>
        <taxon>Metakinetoplastina</taxon>
        <taxon>Trypanosomatida</taxon>
        <taxon>Trypanosomatidae</taxon>
        <taxon>Strigomonadinae</taxon>
        <taxon>Strigomonas</taxon>
    </lineage>
</organism>
<evidence type="ECO:0000313" key="5">
    <source>
        <dbReference type="EMBL" id="AGU68038.1"/>
    </source>
</evidence>
<comment type="similarity">
    <text evidence="1">Belongs to the ATP-dependent AMP-binding enzyme family.</text>
</comment>
<dbReference type="PROSITE" id="PS00455">
    <property type="entry name" value="AMP_BINDING"/>
    <property type="match status" value="1"/>
</dbReference>
<evidence type="ECO:0000259" key="3">
    <source>
        <dbReference type="Pfam" id="PF00501"/>
    </source>
</evidence>
<dbReference type="Gene3D" id="3.40.50.12780">
    <property type="entry name" value="N-terminal domain of ligase-like"/>
    <property type="match status" value="1"/>
</dbReference>
<dbReference type="InterPro" id="IPR042099">
    <property type="entry name" value="ANL_N_sf"/>
</dbReference>
<dbReference type="Pfam" id="PF13193">
    <property type="entry name" value="AMP-binding_C"/>
    <property type="match status" value="1"/>
</dbReference>
<keyword evidence="2 5" id="KW-0436">Ligase</keyword>
<proteinExistence type="inferred from homology"/>
<dbReference type="AlphaFoldDB" id="T1YTF7"/>
<feature type="domain" description="AMP-binding enzyme C-terminal" evidence="4">
    <location>
        <begin position="511"/>
        <end position="594"/>
    </location>
</feature>
<dbReference type="InterPro" id="IPR045851">
    <property type="entry name" value="AMP-bd_C_sf"/>
</dbReference>
<dbReference type="EC" id="6.2.1.12" evidence="5"/>
<sequence length="613" mass="68573">MLRFSPRPATACLCRLQRQAVVASTSACSVSLRHASSCPDPNFKPLLPTEKAARQYTTPEGWRVYGSIYPSILKELDKHPSLYRYMTGRWARTPDRTALIQEETKEKMTFQQLHNTTERFAQVLYHYAEIRKGDVVCLMALNTIYYPVVSFSTMRLGAVITTSAAMTTVEALCHQLEASKAKIVITTHAFLHTAKEAVERVNTQTGRHTQALLLEDLLKLEAPAIPSSYTAMEEAKPEDVVYLPFSSGTTGSPKGTQLTNRNLTANALRSFPPIPMSEDDLIMNVLPMFHIFGFAAVLINTLVKNAPQVIMSKYSADAYLNAVQEYKATMGFIAPPIAVSLAHRLADPENRYDFSSMRDLSCGASSLSEDIVRRLVESSPGLRMGQGLGMTEMSPTVTYYGRFETTIPMNAVGMLGADTEIRVVKVDNSQQSGADKSAGIDADEGKEGEIWLRGPTVMKGYLNPEDTAKCMQDGWYRSGDLGYVDKRNLLYISGRLKELIKYKGFQVAPPEIESELVKHPWVKDCIVIGVPDQQDISFENPRALVVLVDNLPVKDAVRASDEIYRYMMRKMPPHKRLHGGVRIVDEIMKNATGKLMRRQQRTAELEYMKEKIF</sequence>
<evidence type="ECO:0000259" key="4">
    <source>
        <dbReference type="Pfam" id="PF13193"/>
    </source>
</evidence>
<dbReference type="Pfam" id="PF00501">
    <property type="entry name" value="AMP-binding"/>
    <property type="match status" value="1"/>
</dbReference>
<name>T1YTF7_9TRYP</name>
<dbReference type="SUPFAM" id="SSF56801">
    <property type="entry name" value="Acetyl-CoA synthetase-like"/>
    <property type="match status" value="1"/>
</dbReference>